<dbReference type="KEGG" id="gxy:GLX_00640"/>
<sequence>MCKGVTMTNDLKNDTKRPGHGGRMSRRRKKEAVLRLLRGEDLKMVSRELGVTTATLSGWQDAFLSGGEARLATRQTDGETLESDRLKVKLGEVMIERELLREKIAALEGGRPLARRRSRP</sequence>
<feature type="compositionally biased region" description="Polar residues" evidence="1">
    <location>
        <begin position="1"/>
        <end position="10"/>
    </location>
</feature>
<evidence type="ECO:0000256" key="1">
    <source>
        <dbReference type="SAM" id="MobiDB-lite"/>
    </source>
</evidence>
<dbReference type="InterPro" id="IPR010921">
    <property type="entry name" value="Trp_repressor/repl_initiator"/>
</dbReference>
<evidence type="ECO:0000313" key="3">
    <source>
        <dbReference type="Proteomes" id="UP000009044"/>
    </source>
</evidence>
<dbReference type="SUPFAM" id="SSF48295">
    <property type="entry name" value="TrpR-like"/>
    <property type="match status" value="1"/>
</dbReference>
<dbReference type="eggNOG" id="COG2963">
    <property type="taxonomic scope" value="Bacteria"/>
</dbReference>
<evidence type="ECO:0000313" key="2">
    <source>
        <dbReference type="EMBL" id="BAK82476.1"/>
    </source>
</evidence>
<accession>G2I260</accession>
<organism evidence="2 3">
    <name type="scientific">Komagataeibacter medellinensis (strain NBRC 3288 / BCRC 11682 / LMG 1693 / Kondo 51)</name>
    <name type="common">Gluconacetobacter medellinensis</name>
    <dbReference type="NCBI Taxonomy" id="634177"/>
    <lineage>
        <taxon>Bacteria</taxon>
        <taxon>Pseudomonadati</taxon>
        <taxon>Pseudomonadota</taxon>
        <taxon>Alphaproteobacteria</taxon>
        <taxon>Acetobacterales</taxon>
        <taxon>Acetobacteraceae</taxon>
        <taxon>Komagataeibacter</taxon>
    </lineage>
</organism>
<dbReference type="Gene3D" id="1.10.10.10">
    <property type="entry name" value="Winged helix-like DNA-binding domain superfamily/Winged helix DNA-binding domain"/>
    <property type="match status" value="1"/>
</dbReference>
<reference evidence="3" key="1">
    <citation type="journal article" date="2011" name="J. Bacteriol.">
        <title>Complete genome sequence of NBRC 3288, a unique cellulose-nonproducing strain of Gluconacetobacter xylinus isolated from vinegar.</title>
        <authorList>
            <person name="Ogino H."/>
            <person name="Azuma Y."/>
            <person name="Hosoyama A."/>
            <person name="Nakazawa H."/>
            <person name="Matsutani M."/>
            <person name="Hasegawa A."/>
            <person name="Otsuyama K."/>
            <person name="Matsushita K."/>
            <person name="Fujita N."/>
            <person name="Shirai M."/>
        </authorList>
    </citation>
    <scope>NUCLEOTIDE SEQUENCE [LARGE SCALE GENOMIC DNA]</scope>
    <source>
        <strain evidence="3">NBRC 3288 / BCRC 11682 / LMG 1693</strain>
    </source>
</reference>
<gene>
    <name evidence="2" type="ordered locus">GLX_00640</name>
</gene>
<name>G2I260_KOMMN</name>
<dbReference type="GO" id="GO:0043565">
    <property type="term" value="F:sequence-specific DNA binding"/>
    <property type="evidence" value="ECO:0007669"/>
    <property type="project" value="InterPro"/>
</dbReference>
<feature type="region of interest" description="Disordered" evidence="1">
    <location>
        <begin position="1"/>
        <end position="29"/>
    </location>
</feature>
<dbReference type="STRING" id="634177.GLX_00640"/>
<dbReference type="HOGENOM" id="CLU_166046_0_0_5"/>
<proteinExistence type="predicted"/>
<protein>
    <submittedName>
        <fullName evidence="2">Transposase</fullName>
    </submittedName>
</protein>
<dbReference type="EMBL" id="AP012159">
    <property type="protein sequence ID" value="BAK82476.1"/>
    <property type="molecule type" value="Genomic_DNA"/>
</dbReference>
<dbReference type="InterPro" id="IPR036388">
    <property type="entry name" value="WH-like_DNA-bd_sf"/>
</dbReference>
<feature type="compositionally biased region" description="Basic residues" evidence="1">
    <location>
        <begin position="18"/>
        <end position="29"/>
    </location>
</feature>
<dbReference type="Proteomes" id="UP000009044">
    <property type="component" value="Chromosome"/>
</dbReference>
<dbReference type="AlphaFoldDB" id="G2I260"/>